<keyword evidence="6" id="KW-0966">Cell projection</keyword>
<comment type="similarity">
    <text evidence="2">Belongs to the bacterial flagellin family.</text>
</comment>
<accession>A0ABS2P790</accession>
<evidence type="ECO:0000256" key="3">
    <source>
        <dbReference type="ARBA" id="ARBA00023143"/>
    </source>
</evidence>
<keyword evidence="6" id="KW-0969">Cilium</keyword>
<dbReference type="NCBIfam" id="TIGR02550">
    <property type="entry name" value="flagell_flgL"/>
    <property type="match status" value="1"/>
</dbReference>
<dbReference type="PANTHER" id="PTHR42792:SF1">
    <property type="entry name" value="FLAGELLAR HOOK-ASSOCIATED PROTEIN 3"/>
    <property type="match status" value="1"/>
</dbReference>
<keyword evidence="6" id="KW-0282">Flagellum</keyword>
<dbReference type="Pfam" id="PF00669">
    <property type="entry name" value="Flagellin_N"/>
    <property type="match status" value="1"/>
</dbReference>
<dbReference type="SUPFAM" id="SSF64518">
    <property type="entry name" value="Phase 1 flagellin"/>
    <property type="match status" value="1"/>
</dbReference>
<dbReference type="InterPro" id="IPR001492">
    <property type="entry name" value="Flagellin"/>
</dbReference>
<dbReference type="InterPro" id="IPR001029">
    <property type="entry name" value="Flagellin_N"/>
</dbReference>
<reference evidence="6 7" key="1">
    <citation type="submission" date="2021-01" db="EMBL/GenBank/DDBJ databases">
        <title>Genomic Encyclopedia of Type Strains, Phase IV (KMG-IV): sequencing the most valuable type-strain genomes for metagenomic binning, comparative biology and taxonomic classification.</title>
        <authorList>
            <person name="Goeker M."/>
        </authorList>
    </citation>
    <scope>NUCLEOTIDE SEQUENCE [LARGE SCALE GENOMIC DNA]</scope>
    <source>
        <strain evidence="6 7">DSM 25540</strain>
    </source>
</reference>
<dbReference type="Proteomes" id="UP000741863">
    <property type="component" value="Unassembled WGS sequence"/>
</dbReference>
<dbReference type="Gene3D" id="1.20.1330.10">
    <property type="entry name" value="f41 fragment of flagellin, N-terminal domain"/>
    <property type="match status" value="1"/>
</dbReference>
<comment type="subcellular location">
    <subcellularLocation>
        <location evidence="1">Bacterial flagellum</location>
    </subcellularLocation>
</comment>
<proteinExistence type="inferred from homology"/>
<keyword evidence="3" id="KW-0975">Bacterial flagellum</keyword>
<evidence type="ECO:0000259" key="5">
    <source>
        <dbReference type="Pfam" id="PF00700"/>
    </source>
</evidence>
<evidence type="ECO:0000313" key="6">
    <source>
        <dbReference type="EMBL" id="MBM7631279.1"/>
    </source>
</evidence>
<dbReference type="PANTHER" id="PTHR42792">
    <property type="entry name" value="FLAGELLIN"/>
    <property type="match status" value="1"/>
</dbReference>
<evidence type="ECO:0000256" key="2">
    <source>
        <dbReference type="ARBA" id="ARBA00005709"/>
    </source>
</evidence>
<name>A0ABS2P790_9BACL</name>
<sequence length="349" mass="39227">MRVTQSMIANQTLRHIQSNYNNISKYQNQLNTGKKFSRASEDPLSATSGMHYRTQVREIEQFQRNLSSAHTWMETSDQALYDVNTSLQRMRELTSQAANDTYDSEQRKAAAEEIGQLIDHIKDLGNTKVNNKYIFNGTDTENQPIDKSKFDITVEDPNAPPDGTMLFYEGVLYEFTDGSYQEHGIDPEDEGRTPGEIDVNKAVFFESGAISINEDDVELQMMKGVNMPINANGADIFGYEGFGELILLERSMKSADSGTEIGDHLDVLDQQLDRVLSAEANIGARQNRIMMTENRMDQQLITATRIMSDNEDVDFAEAIIQLVSHESILNASLSAGARIMQPSLIDFLR</sequence>
<dbReference type="RefSeq" id="WP_204695437.1">
    <property type="nucleotide sequence ID" value="NZ_JAFBEC010000001.1"/>
</dbReference>
<feature type="domain" description="Flagellin C-terminal" evidence="5">
    <location>
        <begin position="265"/>
        <end position="348"/>
    </location>
</feature>
<dbReference type="InterPro" id="IPR046358">
    <property type="entry name" value="Flagellin_C"/>
</dbReference>
<dbReference type="EMBL" id="JAFBEC010000001">
    <property type="protein sequence ID" value="MBM7631279.1"/>
    <property type="molecule type" value="Genomic_DNA"/>
</dbReference>
<dbReference type="InterPro" id="IPR013384">
    <property type="entry name" value="Flagell_FlgL"/>
</dbReference>
<comment type="caution">
    <text evidence="6">The sequence shown here is derived from an EMBL/GenBank/DDBJ whole genome shotgun (WGS) entry which is preliminary data.</text>
</comment>
<protein>
    <submittedName>
        <fullName evidence="6">Flagellar hook-associated protein 3 FlgL</fullName>
    </submittedName>
</protein>
<keyword evidence="7" id="KW-1185">Reference proteome</keyword>
<gene>
    <name evidence="6" type="ORF">JOD17_000370</name>
</gene>
<organism evidence="6 7">
    <name type="scientific">Geomicrobium sediminis</name>
    <dbReference type="NCBI Taxonomy" id="1347788"/>
    <lineage>
        <taxon>Bacteria</taxon>
        <taxon>Bacillati</taxon>
        <taxon>Bacillota</taxon>
        <taxon>Bacilli</taxon>
        <taxon>Bacillales</taxon>
        <taxon>Geomicrobium</taxon>
    </lineage>
</organism>
<evidence type="ECO:0000259" key="4">
    <source>
        <dbReference type="Pfam" id="PF00669"/>
    </source>
</evidence>
<evidence type="ECO:0000313" key="7">
    <source>
        <dbReference type="Proteomes" id="UP000741863"/>
    </source>
</evidence>
<dbReference type="Pfam" id="PF00700">
    <property type="entry name" value="Flagellin_C"/>
    <property type="match status" value="1"/>
</dbReference>
<feature type="domain" description="Flagellin N-terminal" evidence="4">
    <location>
        <begin position="5"/>
        <end position="140"/>
    </location>
</feature>
<evidence type="ECO:0000256" key="1">
    <source>
        <dbReference type="ARBA" id="ARBA00004365"/>
    </source>
</evidence>